<dbReference type="Proteomes" id="UP001391051">
    <property type="component" value="Unassembled WGS sequence"/>
</dbReference>
<accession>A0ABR1QUD3</accession>
<dbReference type="RefSeq" id="XP_066705122.1">
    <property type="nucleotide sequence ID" value="XM_066836229.1"/>
</dbReference>
<proteinExistence type="predicted"/>
<evidence type="ECO:0000313" key="2">
    <source>
        <dbReference type="Proteomes" id="UP001391051"/>
    </source>
</evidence>
<gene>
    <name evidence="1" type="ORF">PG986_000007</name>
</gene>
<dbReference type="GeneID" id="92069291"/>
<sequence>MSISRTIRGLFKRIFPQLNTERAGVTLGHAVLSTPMPIPIPALHVGRTATFVLKKIPVIKEVKITGLPYIGPILVGVQTALAARAALDSAKHTMDQFAGGLVTVHGPMPLDSDETTVTAAGEHLLGRGSAAISGFGTGAAFLGAQARGLGEQIEKSKGASNQAATQRRVTLFGGISQSDA</sequence>
<evidence type="ECO:0000313" key="1">
    <source>
        <dbReference type="EMBL" id="KAK7965730.1"/>
    </source>
</evidence>
<dbReference type="EMBL" id="JAQQWE010000001">
    <property type="protein sequence ID" value="KAK7965730.1"/>
    <property type="molecule type" value="Genomic_DNA"/>
</dbReference>
<reference evidence="1 2" key="1">
    <citation type="submission" date="2023-01" db="EMBL/GenBank/DDBJ databases">
        <title>Analysis of 21 Apiospora genomes using comparative genomics revels a genus with tremendous synthesis potential of carbohydrate active enzymes and secondary metabolites.</title>
        <authorList>
            <person name="Sorensen T."/>
        </authorList>
    </citation>
    <scope>NUCLEOTIDE SEQUENCE [LARGE SCALE GENOMIC DNA]</scope>
    <source>
        <strain evidence="1 2">CBS 24483</strain>
    </source>
</reference>
<name>A0ABR1QUD3_9PEZI</name>
<organism evidence="1 2">
    <name type="scientific">Apiospora aurea</name>
    <dbReference type="NCBI Taxonomy" id="335848"/>
    <lineage>
        <taxon>Eukaryota</taxon>
        <taxon>Fungi</taxon>
        <taxon>Dikarya</taxon>
        <taxon>Ascomycota</taxon>
        <taxon>Pezizomycotina</taxon>
        <taxon>Sordariomycetes</taxon>
        <taxon>Xylariomycetidae</taxon>
        <taxon>Amphisphaeriales</taxon>
        <taxon>Apiosporaceae</taxon>
        <taxon>Apiospora</taxon>
    </lineage>
</organism>
<keyword evidence="2" id="KW-1185">Reference proteome</keyword>
<protein>
    <submittedName>
        <fullName evidence="1">Uncharacterized protein</fullName>
    </submittedName>
</protein>
<comment type="caution">
    <text evidence="1">The sequence shown here is derived from an EMBL/GenBank/DDBJ whole genome shotgun (WGS) entry which is preliminary data.</text>
</comment>